<gene>
    <name evidence="1" type="ORF">K443DRAFT_673675</name>
</gene>
<feature type="non-terminal residue" evidence="1">
    <location>
        <position position="1"/>
    </location>
</feature>
<keyword evidence="2" id="KW-1185">Reference proteome</keyword>
<dbReference type="Proteomes" id="UP000054477">
    <property type="component" value="Unassembled WGS sequence"/>
</dbReference>
<evidence type="ECO:0000313" key="1">
    <source>
        <dbReference type="EMBL" id="KIK07109.1"/>
    </source>
</evidence>
<evidence type="ECO:0000313" key="2">
    <source>
        <dbReference type="Proteomes" id="UP000054477"/>
    </source>
</evidence>
<protein>
    <submittedName>
        <fullName evidence="1">Uncharacterized protein</fullName>
    </submittedName>
</protein>
<dbReference type="AlphaFoldDB" id="A0A0C9XZL5"/>
<sequence>MTFPKGDHSTHVFGADTVAHAIMRVPDAGGQEQLRALYNSILPPMEIELELGSDNPNMITLRGGVLADGELSIEIETKGSS</sequence>
<accession>A0A0C9XZL5</accession>
<dbReference type="EMBL" id="KN838549">
    <property type="protein sequence ID" value="KIK07109.1"/>
    <property type="molecule type" value="Genomic_DNA"/>
</dbReference>
<dbReference type="HOGENOM" id="CLU_2580286_0_0_1"/>
<name>A0A0C9XZL5_9AGAR</name>
<proteinExistence type="predicted"/>
<organism evidence="1 2">
    <name type="scientific">Laccaria amethystina LaAM-08-1</name>
    <dbReference type="NCBI Taxonomy" id="1095629"/>
    <lineage>
        <taxon>Eukaryota</taxon>
        <taxon>Fungi</taxon>
        <taxon>Dikarya</taxon>
        <taxon>Basidiomycota</taxon>
        <taxon>Agaricomycotina</taxon>
        <taxon>Agaricomycetes</taxon>
        <taxon>Agaricomycetidae</taxon>
        <taxon>Agaricales</taxon>
        <taxon>Agaricineae</taxon>
        <taxon>Hydnangiaceae</taxon>
        <taxon>Laccaria</taxon>
    </lineage>
</organism>
<reference evidence="1 2" key="1">
    <citation type="submission" date="2014-04" db="EMBL/GenBank/DDBJ databases">
        <authorList>
            <consortium name="DOE Joint Genome Institute"/>
            <person name="Kuo A."/>
            <person name="Kohler A."/>
            <person name="Nagy L.G."/>
            <person name="Floudas D."/>
            <person name="Copeland A."/>
            <person name="Barry K.W."/>
            <person name="Cichocki N."/>
            <person name="Veneault-Fourrey C."/>
            <person name="LaButti K."/>
            <person name="Lindquist E.A."/>
            <person name="Lipzen A."/>
            <person name="Lundell T."/>
            <person name="Morin E."/>
            <person name="Murat C."/>
            <person name="Sun H."/>
            <person name="Tunlid A."/>
            <person name="Henrissat B."/>
            <person name="Grigoriev I.V."/>
            <person name="Hibbett D.S."/>
            <person name="Martin F."/>
            <person name="Nordberg H.P."/>
            <person name="Cantor M.N."/>
            <person name="Hua S.X."/>
        </authorList>
    </citation>
    <scope>NUCLEOTIDE SEQUENCE [LARGE SCALE GENOMIC DNA]</scope>
    <source>
        <strain evidence="1 2">LaAM-08-1</strain>
    </source>
</reference>
<reference evidence="2" key="2">
    <citation type="submission" date="2015-01" db="EMBL/GenBank/DDBJ databases">
        <title>Evolutionary Origins and Diversification of the Mycorrhizal Mutualists.</title>
        <authorList>
            <consortium name="DOE Joint Genome Institute"/>
            <consortium name="Mycorrhizal Genomics Consortium"/>
            <person name="Kohler A."/>
            <person name="Kuo A."/>
            <person name="Nagy L.G."/>
            <person name="Floudas D."/>
            <person name="Copeland A."/>
            <person name="Barry K.W."/>
            <person name="Cichocki N."/>
            <person name="Veneault-Fourrey C."/>
            <person name="LaButti K."/>
            <person name="Lindquist E.A."/>
            <person name="Lipzen A."/>
            <person name="Lundell T."/>
            <person name="Morin E."/>
            <person name="Murat C."/>
            <person name="Riley R."/>
            <person name="Ohm R."/>
            <person name="Sun H."/>
            <person name="Tunlid A."/>
            <person name="Henrissat B."/>
            <person name="Grigoriev I.V."/>
            <person name="Hibbett D.S."/>
            <person name="Martin F."/>
        </authorList>
    </citation>
    <scope>NUCLEOTIDE SEQUENCE [LARGE SCALE GENOMIC DNA]</scope>
    <source>
        <strain evidence="2">LaAM-08-1</strain>
    </source>
</reference>